<dbReference type="InterPro" id="IPR001452">
    <property type="entry name" value="SH3_domain"/>
</dbReference>
<sequence length="368" mass="42162">MNCLLLQMSYTNAIALYDYKATQNEELSIKKDEKLVILDDSKSWWHVENSKHETGYVPSNYVKKSKPNAKNWLKSLGPGKSSKENGAMNSPGEYFVPQDVLNALETVIAKFNFQPQHDDELVLKKGDRITVLEKKEDGWWKGKIGKDSGWFPSNYVLAEENSKVAKSIPDKPVLHKVRTLYNFDPKNPEELSFKKDEILDIIEKPDDDPEWWVAKKSDGSSGLVPSNYIVKVDNEGKMPMLNAEPVAESKEPRKAILPQHKKLPFVDEAWFWGKITRVQAEKMLNRNAVDGDFLVRVSETQEGGYSVSMKAPDKIKHFRVNYTDGKYKIGPRSFDRVEDLIEHYKRNPIFTDEAGNKMFLVKPFEEGS</sequence>
<reference evidence="7 8" key="1">
    <citation type="journal article" date="2018" name="Sci. Rep.">
        <title>Comparative analysis of the Pocillopora damicornis genome highlights role of immune system in coral evolution.</title>
        <authorList>
            <person name="Cunning R."/>
            <person name="Bay R.A."/>
            <person name="Gillette P."/>
            <person name="Baker A.C."/>
            <person name="Traylor-Knowles N."/>
        </authorList>
    </citation>
    <scope>NUCLEOTIDE SEQUENCE [LARGE SCALE GENOMIC DNA]</scope>
    <source>
        <strain evidence="7">RSMAS</strain>
        <tissue evidence="7">Whole animal</tissue>
    </source>
</reference>
<dbReference type="OrthoDB" id="26539at2759"/>
<dbReference type="GO" id="GO:0030971">
    <property type="term" value="F:receptor tyrosine kinase binding"/>
    <property type="evidence" value="ECO:0007669"/>
    <property type="project" value="TreeGrafter"/>
</dbReference>
<evidence type="ECO:0000259" key="5">
    <source>
        <dbReference type="PROSITE" id="PS50001"/>
    </source>
</evidence>
<dbReference type="Pfam" id="PF00018">
    <property type="entry name" value="SH3_1"/>
    <property type="match status" value="3"/>
</dbReference>
<dbReference type="AlphaFoldDB" id="A0A3M6UQ19"/>
<keyword evidence="2 3" id="KW-0727">SH2 domain</keyword>
<dbReference type="SMART" id="SM00326">
    <property type="entry name" value="SH3"/>
    <property type="match status" value="3"/>
</dbReference>
<dbReference type="PANTHER" id="PTHR19969:SF14">
    <property type="entry name" value="DREADLOCKS, ISOFORM B"/>
    <property type="match status" value="1"/>
</dbReference>
<feature type="domain" description="SH3" evidence="6">
    <location>
        <begin position="172"/>
        <end position="234"/>
    </location>
</feature>
<feature type="domain" description="SH3" evidence="6">
    <location>
        <begin position="8"/>
        <end position="67"/>
    </location>
</feature>
<evidence type="ECO:0000259" key="6">
    <source>
        <dbReference type="PROSITE" id="PS50002"/>
    </source>
</evidence>
<dbReference type="Gene3D" id="2.30.30.40">
    <property type="entry name" value="SH3 Domains"/>
    <property type="match status" value="3"/>
</dbReference>
<dbReference type="InterPro" id="IPR036860">
    <property type="entry name" value="SH2_dom_sf"/>
</dbReference>
<evidence type="ECO:0000256" key="2">
    <source>
        <dbReference type="ARBA" id="ARBA00022999"/>
    </source>
</evidence>
<keyword evidence="8" id="KW-1185">Reference proteome</keyword>
<evidence type="ECO:0000256" key="4">
    <source>
        <dbReference type="PROSITE-ProRule" id="PRU00192"/>
    </source>
</evidence>
<dbReference type="SUPFAM" id="SSF55550">
    <property type="entry name" value="SH2 domain"/>
    <property type="match status" value="1"/>
</dbReference>
<comment type="caution">
    <text evidence="7">The sequence shown here is derived from an EMBL/GenBank/DDBJ whole genome shotgun (WGS) entry which is preliminary data.</text>
</comment>
<accession>A0A3M6UQ19</accession>
<evidence type="ECO:0000313" key="8">
    <source>
        <dbReference type="Proteomes" id="UP000275408"/>
    </source>
</evidence>
<dbReference type="EMBL" id="RCHS01001014">
    <property type="protein sequence ID" value="RMX55732.1"/>
    <property type="molecule type" value="Genomic_DNA"/>
</dbReference>
<dbReference type="SMART" id="SM00252">
    <property type="entry name" value="SH2"/>
    <property type="match status" value="1"/>
</dbReference>
<evidence type="ECO:0000256" key="3">
    <source>
        <dbReference type="PROSITE-ProRule" id="PRU00191"/>
    </source>
</evidence>
<feature type="domain" description="SH3" evidence="6">
    <location>
        <begin position="102"/>
        <end position="161"/>
    </location>
</feature>
<dbReference type="InterPro" id="IPR036028">
    <property type="entry name" value="SH3-like_dom_sf"/>
</dbReference>
<dbReference type="PRINTS" id="PR00401">
    <property type="entry name" value="SH2DOMAIN"/>
</dbReference>
<dbReference type="GO" id="GO:0016477">
    <property type="term" value="P:cell migration"/>
    <property type="evidence" value="ECO:0007669"/>
    <property type="project" value="TreeGrafter"/>
</dbReference>
<name>A0A3M6UQ19_POCDA</name>
<dbReference type="GO" id="GO:0035591">
    <property type="term" value="F:signaling adaptor activity"/>
    <property type="evidence" value="ECO:0007669"/>
    <property type="project" value="TreeGrafter"/>
</dbReference>
<keyword evidence="1 4" id="KW-0728">SH3 domain</keyword>
<evidence type="ECO:0000256" key="1">
    <source>
        <dbReference type="ARBA" id="ARBA00022443"/>
    </source>
</evidence>
<dbReference type="STRING" id="46731.A0A3M6UQ19"/>
<dbReference type="Pfam" id="PF00017">
    <property type="entry name" value="SH2"/>
    <property type="match status" value="1"/>
</dbReference>
<evidence type="ECO:0000313" key="7">
    <source>
        <dbReference type="EMBL" id="RMX55732.1"/>
    </source>
</evidence>
<dbReference type="Proteomes" id="UP000275408">
    <property type="component" value="Unassembled WGS sequence"/>
</dbReference>
<dbReference type="PROSITE" id="PS50001">
    <property type="entry name" value="SH2"/>
    <property type="match status" value="1"/>
</dbReference>
<dbReference type="PANTHER" id="PTHR19969">
    <property type="entry name" value="SH2-SH3 ADAPTOR PROTEIN-RELATED"/>
    <property type="match status" value="1"/>
</dbReference>
<organism evidence="7 8">
    <name type="scientific">Pocillopora damicornis</name>
    <name type="common">Cauliflower coral</name>
    <name type="synonym">Millepora damicornis</name>
    <dbReference type="NCBI Taxonomy" id="46731"/>
    <lineage>
        <taxon>Eukaryota</taxon>
        <taxon>Metazoa</taxon>
        <taxon>Cnidaria</taxon>
        <taxon>Anthozoa</taxon>
        <taxon>Hexacorallia</taxon>
        <taxon>Scleractinia</taxon>
        <taxon>Astrocoeniina</taxon>
        <taxon>Pocilloporidae</taxon>
        <taxon>Pocillopora</taxon>
    </lineage>
</organism>
<protein>
    <recommendedName>
        <fullName evidence="9">Cytoplasmic protein NCK2</fullName>
    </recommendedName>
</protein>
<dbReference type="PRINTS" id="PR00452">
    <property type="entry name" value="SH3DOMAIN"/>
</dbReference>
<dbReference type="InterPro" id="IPR000980">
    <property type="entry name" value="SH2"/>
</dbReference>
<evidence type="ECO:0008006" key="9">
    <source>
        <dbReference type="Google" id="ProtNLM"/>
    </source>
</evidence>
<feature type="domain" description="SH2" evidence="5">
    <location>
        <begin position="270"/>
        <end position="364"/>
    </location>
</feature>
<dbReference type="InterPro" id="IPR051184">
    <property type="entry name" value="Tyrosine-phos_adapter"/>
</dbReference>
<dbReference type="FunFam" id="2.30.30.40:FF:000110">
    <property type="entry name" value="Cytoplasmic protein"/>
    <property type="match status" value="1"/>
</dbReference>
<dbReference type="GO" id="GO:0005737">
    <property type="term" value="C:cytoplasm"/>
    <property type="evidence" value="ECO:0007669"/>
    <property type="project" value="TreeGrafter"/>
</dbReference>
<dbReference type="Gene3D" id="3.30.505.10">
    <property type="entry name" value="SH2 domain"/>
    <property type="match status" value="1"/>
</dbReference>
<proteinExistence type="predicted"/>
<dbReference type="PROSITE" id="PS50002">
    <property type="entry name" value="SH3"/>
    <property type="match status" value="3"/>
</dbReference>
<dbReference type="SUPFAM" id="SSF50044">
    <property type="entry name" value="SH3-domain"/>
    <property type="match status" value="3"/>
</dbReference>
<dbReference type="GO" id="GO:0048013">
    <property type="term" value="P:ephrin receptor signaling pathway"/>
    <property type="evidence" value="ECO:0007669"/>
    <property type="project" value="TreeGrafter"/>
</dbReference>
<gene>
    <name evidence="7" type="ORF">pdam_00015505</name>
</gene>